<dbReference type="HAMAP" id="MF_00033">
    <property type="entry name" value="MurG"/>
    <property type="match status" value="1"/>
</dbReference>
<keyword evidence="9 10" id="KW-0961">Cell wall biogenesis/degradation</keyword>
<dbReference type="AlphaFoldDB" id="A0A543FG23"/>
<keyword evidence="1 10" id="KW-1003">Cell membrane</keyword>
<name>A0A543FG23_9NOCA</name>
<reference evidence="13 14" key="1">
    <citation type="submission" date="2019-06" db="EMBL/GenBank/DDBJ databases">
        <title>Sequencing the genomes of 1000 actinobacteria strains.</title>
        <authorList>
            <person name="Klenk H.-P."/>
        </authorList>
    </citation>
    <scope>NUCLEOTIDE SEQUENCE [LARGE SCALE GENOMIC DNA]</scope>
    <source>
        <strain evidence="13 14">DSM 103495</strain>
    </source>
</reference>
<dbReference type="GO" id="GO:0050511">
    <property type="term" value="F:undecaprenyldiphospho-muramoylpentapeptide beta-N-acetylglucosaminyltransferase activity"/>
    <property type="evidence" value="ECO:0007669"/>
    <property type="project" value="UniProtKB-UniRule"/>
</dbReference>
<comment type="pathway">
    <text evidence="10">Cell wall biogenesis; peptidoglycan biosynthesis.</text>
</comment>
<feature type="binding site" evidence="10">
    <location>
        <position position="313"/>
    </location>
    <ligand>
        <name>UDP-N-acetyl-alpha-D-glucosamine</name>
        <dbReference type="ChEBI" id="CHEBI:57705"/>
    </ligand>
</feature>
<dbReference type="InterPro" id="IPR007235">
    <property type="entry name" value="Glyco_trans_28_C"/>
</dbReference>
<evidence type="ECO:0000256" key="4">
    <source>
        <dbReference type="ARBA" id="ARBA00022679"/>
    </source>
</evidence>
<dbReference type="GO" id="GO:0071555">
    <property type="term" value="P:cell wall organization"/>
    <property type="evidence" value="ECO:0007669"/>
    <property type="project" value="UniProtKB-KW"/>
</dbReference>
<evidence type="ECO:0000259" key="11">
    <source>
        <dbReference type="Pfam" id="PF03033"/>
    </source>
</evidence>
<comment type="caution">
    <text evidence="13">The sequence shown here is derived from an EMBL/GenBank/DDBJ whole genome shotgun (WGS) entry which is preliminary data.</text>
</comment>
<dbReference type="GO" id="GO:0008360">
    <property type="term" value="P:regulation of cell shape"/>
    <property type="evidence" value="ECO:0007669"/>
    <property type="project" value="UniProtKB-KW"/>
</dbReference>
<comment type="catalytic activity">
    <reaction evidence="10">
        <text>di-trans,octa-cis-undecaprenyl diphospho-N-acetyl-alpha-D-muramoyl-L-alanyl-D-glutamyl-meso-2,6-diaminopimeloyl-D-alanyl-D-alanine + UDP-N-acetyl-alpha-D-glucosamine = di-trans,octa-cis-undecaprenyl diphospho-[N-acetyl-alpha-D-glucosaminyl-(1-&gt;4)]-N-acetyl-alpha-D-muramoyl-L-alanyl-D-glutamyl-meso-2,6-diaminopimeloyl-D-alanyl-D-alanine + UDP + H(+)</text>
        <dbReference type="Rhea" id="RHEA:31227"/>
        <dbReference type="ChEBI" id="CHEBI:15378"/>
        <dbReference type="ChEBI" id="CHEBI:57705"/>
        <dbReference type="ChEBI" id="CHEBI:58223"/>
        <dbReference type="ChEBI" id="CHEBI:61387"/>
        <dbReference type="ChEBI" id="CHEBI:61388"/>
        <dbReference type="EC" id="2.4.1.227"/>
    </reaction>
</comment>
<evidence type="ECO:0000256" key="5">
    <source>
        <dbReference type="ARBA" id="ARBA00022960"/>
    </source>
</evidence>
<dbReference type="GO" id="GO:0009252">
    <property type="term" value="P:peptidoglycan biosynthetic process"/>
    <property type="evidence" value="ECO:0007669"/>
    <property type="project" value="UniProtKB-UniRule"/>
</dbReference>
<accession>A0A543FG23</accession>
<dbReference type="CDD" id="cd03785">
    <property type="entry name" value="GT28_MurG"/>
    <property type="match status" value="1"/>
</dbReference>
<evidence type="ECO:0000259" key="12">
    <source>
        <dbReference type="Pfam" id="PF04101"/>
    </source>
</evidence>
<keyword evidence="8 10" id="KW-0131">Cell cycle</keyword>
<feature type="binding site" evidence="10">
    <location>
        <position position="178"/>
    </location>
    <ligand>
        <name>UDP-N-acetyl-alpha-D-glucosamine</name>
        <dbReference type="ChEBI" id="CHEBI:57705"/>
    </ligand>
</feature>
<keyword evidence="2 10" id="KW-0132">Cell division</keyword>
<evidence type="ECO:0000256" key="2">
    <source>
        <dbReference type="ARBA" id="ARBA00022618"/>
    </source>
</evidence>
<keyword evidence="7 10" id="KW-0472">Membrane</keyword>
<keyword evidence="14" id="KW-1185">Reference proteome</keyword>
<evidence type="ECO:0000256" key="8">
    <source>
        <dbReference type="ARBA" id="ARBA00023306"/>
    </source>
</evidence>
<protein>
    <recommendedName>
        <fullName evidence="10">UDP-N-acetylglucosamine--N-acetylmuramyl-(pentapeptide) pyrophosphoryl-undecaprenol N-acetylglucosamine transferase</fullName>
        <ecNumber evidence="10">2.4.1.227</ecNumber>
    </recommendedName>
    <alternativeName>
        <fullName evidence="10">Undecaprenyl-PP-MurNAc-pentapeptide-UDPGlcNAc GlcNAc transferase</fullName>
    </alternativeName>
</protein>
<dbReference type="GO" id="GO:0051991">
    <property type="term" value="F:UDP-N-acetyl-D-glucosamine:N-acetylmuramoyl-L-alanyl-D-glutamyl-meso-2,6-diaminopimelyl-D-alanyl-D-alanine-diphosphoundecaprenol 4-beta-N-acetylglucosaminlytransferase activity"/>
    <property type="evidence" value="ECO:0007669"/>
    <property type="project" value="RHEA"/>
</dbReference>
<dbReference type="UniPathway" id="UPA00219"/>
<dbReference type="Proteomes" id="UP000316331">
    <property type="component" value="Unassembled WGS sequence"/>
</dbReference>
<dbReference type="InterPro" id="IPR006009">
    <property type="entry name" value="GlcNAc_MurG"/>
</dbReference>
<evidence type="ECO:0000256" key="7">
    <source>
        <dbReference type="ARBA" id="ARBA00023136"/>
    </source>
</evidence>
<evidence type="ECO:0000256" key="9">
    <source>
        <dbReference type="ARBA" id="ARBA00023316"/>
    </source>
</evidence>
<dbReference type="EMBL" id="VFPG01000001">
    <property type="protein sequence ID" value="TQM32706.1"/>
    <property type="molecule type" value="Genomic_DNA"/>
</dbReference>
<dbReference type="SUPFAM" id="SSF53756">
    <property type="entry name" value="UDP-Glycosyltransferase/glycogen phosphorylase"/>
    <property type="match status" value="1"/>
</dbReference>
<dbReference type="PANTHER" id="PTHR21015:SF22">
    <property type="entry name" value="GLYCOSYLTRANSFERASE"/>
    <property type="match status" value="1"/>
</dbReference>
<sequence length="387" mass="39406">MTDKLRVVLTGGGTGGHVFPALAVARQLRELAGPIELLWIGQAGSLEQRTAETEGIAFASVQVGKLRRDRNPLAMLNRANLTDLGRVPVGALQAIRAVAGFKPDVVLATGGFVALPVGLAARLLRVPLVVHEQTVGLGLANRVLAKGAARIALTAEASIALLGPRLRARAIVTGNPVRASILGGEPARARTQLGTGFDPGLPTVYVTGGAQGSREINSVVAELLPWMLMRSNVIHQAGPSNVEALSVAVAGLPAELSARYHLCGFVSGDLVADVLALADVVISRSGAGTLAELTAVGRAAVLLPLASSAGGEQAKAARLLSESGAAVTVSEGITAEAVQAAVELLLADPARREAIAARARKLGRPDAAAALTDVVVQAAGAVPAARR</sequence>
<dbReference type="EC" id="2.4.1.227" evidence="10"/>
<comment type="caution">
    <text evidence="10">Lacks conserved residue(s) required for the propagation of feature annotation.</text>
</comment>
<keyword evidence="6 10" id="KW-0573">Peptidoglycan synthesis</keyword>
<proteinExistence type="inferred from homology"/>
<comment type="subcellular location">
    <subcellularLocation>
        <location evidence="10">Cell membrane</location>
        <topology evidence="10">Peripheral membrane protein</topology>
        <orientation evidence="10">Cytoplasmic side</orientation>
    </subcellularLocation>
</comment>
<feature type="domain" description="Glycosyltransferase family 28 N-terminal" evidence="11">
    <location>
        <begin position="7"/>
        <end position="152"/>
    </location>
</feature>
<dbReference type="RefSeq" id="WP_221639336.1">
    <property type="nucleotide sequence ID" value="NZ_VFPG01000001.1"/>
</dbReference>
<dbReference type="Pfam" id="PF04101">
    <property type="entry name" value="Glyco_tran_28_C"/>
    <property type="match status" value="1"/>
</dbReference>
<dbReference type="GO" id="GO:0051301">
    <property type="term" value="P:cell division"/>
    <property type="evidence" value="ECO:0007669"/>
    <property type="project" value="UniProtKB-KW"/>
</dbReference>
<evidence type="ECO:0000313" key="13">
    <source>
        <dbReference type="EMBL" id="TQM32706.1"/>
    </source>
</evidence>
<keyword evidence="4 10" id="KW-0808">Transferase</keyword>
<organism evidence="13 14">
    <name type="scientific">Nocardia bhagyanarayanae</name>
    <dbReference type="NCBI Taxonomy" id="1215925"/>
    <lineage>
        <taxon>Bacteria</taxon>
        <taxon>Bacillati</taxon>
        <taxon>Actinomycetota</taxon>
        <taxon>Actinomycetes</taxon>
        <taxon>Mycobacteriales</taxon>
        <taxon>Nocardiaceae</taxon>
        <taxon>Nocardia</taxon>
    </lineage>
</organism>
<evidence type="ECO:0000256" key="3">
    <source>
        <dbReference type="ARBA" id="ARBA00022676"/>
    </source>
</evidence>
<evidence type="ECO:0000256" key="1">
    <source>
        <dbReference type="ARBA" id="ARBA00022475"/>
    </source>
</evidence>
<feature type="domain" description="Glycosyl transferase family 28 C-terminal" evidence="12">
    <location>
        <begin position="203"/>
        <end position="368"/>
    </location>
</feature>
<comment type="function">
    <text evidence="10">Cell wall formation. Catalyzes the transfer of a GlcNAc subunit on undecaprenyl-pyrophosphoryl-MurNAc-pentapeptide (lipid intermediate I) to form undecaprenyl-pyrophosphoryl-MurNAc-(pentapeptide)GlcNAc (lipid intermediate II).</text>
</comment>
<evidence type="ECO:0000256" key="10">
    <source>
        <dbReference type="HAMAP-Rule" id="MF_00033"/>
    </source>
</evidence>
<gene>
    <name evidence="10" type="primary">murG</name>
    <name evidence="13" type="ORF">FB390_4402</name>
</gene>
<comment type="similarity">
    <text evidence="10">Belongs to the glycosyltransferase 28 family. MurG subfamily.</text>
</comment>
<dbReference type="GO" id="GO:0005886">
    <property type="term" value="C:plasma membrane"/>
    <property type="evidence" value="ECO:0007669"/>
    <property type="project" value="UniProtKB-SubCell"/>
</dbReference>
<feature type="binding site" evidence="10">
    <location>
        <begin position="14"/>
        <end position="16"/>
    </location>
    <ligand>
        <name>UDP-N-acetyl-alpha-D-glucosamine</name>
        <dbReference type="ChEBI" id="CHEBI:57705"/>
    </ligand>
</feature>
<dbReference type="Pfam" id="PF03033">
    <property type="entry name" value="Glyco_transf_28"/>
    <property type="match status" value="1"/>
</dbReference>
<dbReference type="GO" id="GO:0005975">
    <property type="term" value="P:carbohydrate metabolic process"/>
    <property type="evidence" value="ECO:0007669"/>
    <property type="project" value="InterPro"/>
</dbReference>
<dbReference type="InterPro" id="IPR004276">
    <property type="entry name" value="GlycoTrans_28_N"/>
</dbReference>
<dbReference type="Gene3D" id="3.40.50.2000">
    <property type="entry name" value="Glycogen Phosphorylase B"/>
    <property type="match status" value="2"/>
</dbReference>
<evidence type="ECO:0000313" key="14">
    <source>
        <dbReference type="Proteomes" id="UP000316331"/>
    </source>
</evidence>
<evidence type="ECO:0000256" key="6">
    <source>
        <dbReference type="ARBA" id="ARBA00022984"/>
    </source>
</evidence>
<keyword evidence="3 10" id="KW-0328">Glycosyltransferase</keyword>
<dbReference type="PANTHER" id="PTHR21015">
    <property type="entry name" value="UDP-N-ACETYLGLUCOSAMINE--N-ACETYLMURAMYL-(PENTAPEPTIDE) PYROPHOSPHORYL-UNDECAPRENOL N-ACETYLGLUCOSAMINE TRANSFERASE 1"/>
    <property type="match status" value="1"/>
</dbReference>
<keyword evidence="5 10" id="KW-0133">Cell shape</keyword>